<dbReference type="Proteomes" id="UP000182149">
    <property type="component" value="Unassembled WGS sequence"/>
</dbReference>
<dbReference type="RefSeq" id="WP_071873920.1">
    <property type="nucleotide sequence ID" value="NZ_JBHSHF010000012.1"/>
</dbReference>
<reference evidence="1 2" key="1">
    <citation type="submission" date="2014-12" db="EMBL/GenBank/DDBJ databases">
        <title>Draft genome sequences of 29 type strains of Enterococci.</title>
        <authorList>
            <person name="Zhong Z."/>
            <person name="Sun Z."/>
            <person name="Liu W."/>
            <person name="Zhang W."/>
            <person name="Zhang H."/>
        </authorList>
    </citation>
    <scope>NUCLEOTIDE SEQUENCE [LARGE SCALE GENOMIC DNA]</scope>
    <source>
        <strain evidence="1 2">DSM 17690</strain>
    </source>
</reference>
<dbReference type="EMBL" id="JXKD01000002">
    <property type="protein sequence ID" value="OJG11745.1"/>
    <property type="molecule type" value="Genomic_DNA"/>
</dbReference>
<accession>A0A1L8QW62</accession>
<gene>
    <name evidence="1" type="ORF">RU93_GL000978</name>
</gene>
<protein>
    <submittedName>
        <fullName evidence="1">Uncharacterized protein</fullName>
    </submittedName>
</protein>
<sequence>MAITETVQALVNSQNSLLQLQDRLVNQGEVMKEESLQTFIFDLRDYADSLRVVTDLMEPTEIPTLEVEEISAVLSKQNKWLRELIDTLETLEDNHTPEAFFGLSEGEIRRLKGSLQGVVELNTLNLQDNLTFQRVFKDKGYQLSKTVAPQSQDAKPSFLKRLFGKTQ</sequence>
<organism evidence="1 2">
    <name type="scientific">Enterococcus aquimarinus</name>
    <dbReference type="NCBI Taxonomy" id="328396"/>
    <lineage>
        <taxon>Bacteria</taxon>
        <taxon>Bacillati</taxon>
        <taxon>Bacillota</taxon>
        <taxon>Bacilli</taxon>
        <taxon>Lactobacillales</taxon>
        <taxon>Enterococcaceae</taxon>
        <taxon>Enterococcus</taxon>
    </lineage>
</organism>
<name>A0A1L8QW62_9ENTE</name>
<keyword evidence="2" id="KW-1185">Reference proteome</keyword>
<dbReference type="OrthoDB" id="2186283at2"/>
<evidence type="ECO:0000313" key="2">
    <source>
        <dbReference type="Proteomes" id="UP000182149"/>
    </source>
</evidence>
<evidence type="ECO:0000313" key="1">
    <source>
        <dbReference type="EMBL" id="OJG11745.1"/>
    </source>
</evidence>
<dbReference type="AlphaFoldDB" id="A0A1L8QW62"/>
<proteinExistence type="predicted"/>
<comment type="caution">
    <text evidence="1">The sequence shown here is derived from an EMBL/GenBank/DDBJ whole genome shotgun (WGS) entry which is preliminary data.</text>
</comment>